<dbReference type="GO" id="GO:0015562">
    <property type="term" value="F:efflux transmembrane transporter activity"/>
    <property type="evidence" value="ECO:0007669"/>
    <property type="project" value="InterPro"/>
</dbReference>
<dbReference type="GO" id="GO:1990281">
    <property type="term" value="C:efflux pump complex"/>
    <property type="evidence" value="ECO:0007669"/>
    <property type="project" value="TreeGrafter"/>
</dbReference>
<comment type="similarity">
    <text evidence="2">Belongs to the outer membrane factor (OMF) (TC 1.B.17) family.</text>
</comment>
<evidence type="ECO:0000256" key="4">
    <source>
        <dbReference type="ARBA" id="ARBA00022452"/>
    </source>
</evidence>
<accession>A0A4Q9FR30</accession>
<dbReference type="InterPro" id="IPR051906">
    <property type="entry name" value="TolC-like"/>
</dbReference>
<gene>
    <name evidence="8" type="ORF">EYD46_03485</name>
</gene>
<reference evidence="8 9" key="1">
    <citation type="journal article" date="2015" name="Int. J. Syst. Evol. Microbiol.">
        <title>Hyunsoonleella pacifica sp. nov., isolated from seawater of South Pacific Gyre.</title>
        <authorList>
            <person name="Gao X."/>
            <person name="Zhang Z."/>
            <person name="Dai X."/>
            <person name="Zhang X.H."/>
        </authorList>
    </citation>
    <scope>NUCLEOTIDE SEQUENCE [LARGE SCALE GENOMIC DNA]</scope>
    <source>
        <strain evidence="8 9">SW033</strain>
    </source>
</reference>
<keyword evidence="9" id="KW-1185">Reference proteome</keyword>
<evidence type="ECO:0000256" key="3">
    <source>
        <dbReference type="ARBA" id="ARBA00022448"/>
    </source>
</evidence>
<keyword evidence="6" id="KW-0472">Membrane</keyword>
<dbReference type="AlphaFoldDB" id="A0A4Q9FR30"/>
<name>A0A4Q9FR30_9FLAO</name>
<dbReference type="PANTHER" id="PTHR30026:SF20">
    <property type="entry name" value="OUTER MEMBRANE PROTEIN TOLC"/>
    <property type="match status" value="1"/>
</dbReference>
<keyword evidence="4" id="KW-1134">Transmembrane beta strand</keyword>
<dbReference type="Proteomes" id="UP000292372">
    <property type="component" value="Unassembled WGS sequence"/>
</dbReference>
<protein>
    <submittedName>
        <fullName evidence="8">TolC family protein</fullName>
    </submittedName>
</protein>
<dbReference type="EMBL" id="SIRS01000002">
    <property type="protein sequence ID" value="TBN17931.1"/>
    <property type="molecule type" value="Genomic_DNA"/>
</dbReference>
<comment type="subcellular location">
    <subcellularLocation>
        <location evidence="1">Cell outer membrane</location>
    </subcellularLocation>
</comment>
<dbReference type="Pfam" id="PF02321">
    <property type="entry name" value="OEP"/>
    <property type="match status" value="2"/>
</dbReference>
<keyword evidence="3" id="KW-0813">Transport</keyword>
<evidence type="ECO:0000313" key="8">
    <source>
        <dbReference type="EMBL" id="TBN17931.1"/>
    </source>
</evidence>
<dbReference type="InterPro" id="IPR003423">
    <property type="entry name" value="OMP_efflux"/>
</dbReference>
<dbReference type="GO" id="GO:0009279">
    <property type="term" value="C:cell outer membrane"/>
    <property type="evidence" value="ECO:0007669"/>
    <property type="project" value="UniProtKB-SubCell"/>
</dbReference>
<evidence type="ECO:0000256" key="6">
    <source>
        <dbReference type="ARBA" id="ARBA00023136"/>
    </source>
</evidence>
<evidence type="ECO:0000313" key="9">
    <source>
        <dbReference type="Proteomes" id="UP000292372"/>
    </source>
</evidence>
<evidence type="ECO:0000256" key="1">
    <source>
        <dbReference type="ARBA" id="ARBA00004442"/>
    </source>
</evidence>
<dbReference type="GO" id="GO:0015288">
    <property type="term" value="F:porin activity"/>
    <property type="evidence" value="ECO:0007669"/>
    <property type="project" value="TreeGrafter"/>
</dbReference>
<keyword evidence="5" id="KW-0812">Transmembrane</keyword>
<comment type="caution">
    <text evidence="8">The sequence shown here is derived from an EMBL/GenBank/DDBJ whole genome shotgun (WGS) entry which is preliminary data.</text>
</comment>
<evidence type="ECO:0000256" key="7">
    <source>
        <dbReference type="ARBA" id="ARBA00023237"/>
    </source>
</evidence>
<dbReference type="OrthoDB" id="940457at2"/>
<evidence type="ECO:0000256" key="2">
    <source>
        <dbReference type="ARBA" id="ARBA00007613"/>
    </source>
</evidence>
<dbReference type="PANTHER" id="PTHR30026">
    <property type="entry name" value="OUTER MEMBRANE PROTEIN TOLC"/>
    <property type="match status" value="1"/>
</dbReference>
<dbReference type="Gene3D" id="1.20.1600.10">
    <property type="entry name" value="Outer membrane efflux proteins (OEP)"/>
    <property type="match status" value="1"/>
</dbReference>
<organism evidence="8 9">
    <name type="scientific">Hyunsoonleella pacifica</name>
    <dbReference type="NCBI Taxonomy" id="1080224"/>
    <lineage>
        <taxon>Bacteria</taxon>
        <taxon>Pseudomonadati</taxon>
        <taxon>Bacteroidota</taxon>
        <taxon>Flavobacteriia</taxon>
        <taxon>Flavobacteriales</taxon>
        <taxon>Flavobacteriaceae</taxon>
    </lineage>
</organism>
<sequence length="487" mass="57282">MYFNLIVVIFPLLLFSQSKKITLSEAISIAQQKSPDYKINLNQNQRNYWRYRNYKASFLPELRLQATLPDYRNQVRRITNDAGQDIFVNQNQLLVEGGLSISQSIPYTGGTLSINTNLERVELFGLDDNVGYSIIPFTVRYFQNSLLFNPFKWDKRIEPLVYEESKREFVENMEQISVSTSRRYFQLLRAQKQLEIAETNLSNQDTLYQIAKGRFKVGKIAENDLLQMELTLLNSRNDVTTNEVELKRTSQNLSRYLGLDNENIELLVPEELPLFDVEIDKALEEAQQNRKAVIEFRRRRLEAEREVAEQKGNNRLNIGIIANFGISNNGNDFNNLFNNFNRQQNVSVSLGIPIFDWGVSKSRIRMAQADLDLTKTNIDQDQQEFEQEIYLHVLNWSNQREFLLTAEKAKEVAQKRYNISKKRYILGKITITDLNIALQEKDRAFVQYLNSLQKFWQDYYILRRLTLYDFINDKKIEVEDILYDYKP</sequence>
<keyword evidence="7" id="KW-0998">Cell outer membrane</keyword>
<evidence type="ECO:0000256" key="5">
    <source>
        <dbReference type="ARBA" id="ARBA00022692"/>
    </source>
</evidence>
<dbReference type="SUPFAM" id="SSF56954">
    <property type="entry name" value="Outer membrane efflux proteins (OEP)"/>
    <property type="match status" value="1"/>
</dbReference>
<proteinExistence type="inferred from homology"/>